<dbReference type="SUPFAM" id="SSF52058">
    <property type="entry name" value="L domain-like"/>
    <property type="match status" value="1"/>
</dbReference>
<gene>
    <name evidence="1" type="ORF">TVAG_380080</name>
</gene>
<evidence type="ECO:0008006" key="3">
    <source>
        <dbReference type="Google" id="ProtNLM"/>
    </source>
</evidence>
<reference evidence="1" key="2">
    <citation type="journal article" date="2007" name="Science">
        <title>Draft genome sequence of the sexually transmitted pathogen Trichomonas vaginalis.</title>
        <authorList>
            <person name="Carlton J.M."/>
            <person name="Hirt R.P."/>
            <person name="Silva J.C."/>
            <person name="Delcher A.L."/>
            <person name="Schatz M."/>
            <person name="Zhao Q."/>
            <person name="Wortman J.R."/>
            <person name="Bidwell S.L."/>
            <person name="Alsmark U.C.M."/>
            <person name="Besteiro S."/>
            <person name="Sicheritz-Ponten T."/>
            <person name="Noel C.J."/>
            <person name="Dacks J.B."/>
            <person name="Foster P.G."/>
            <person name="Simillion C."/>
            <person name="Van de Peer Y."/>
            <person name="Miranda-Saavedra D."/>
            <person name="Barton G.J."/>
            <person name="Westrop G.D."/>
            <person name="Mueller S."/>
            <person name="Dessi D."/>
            <person name="Fiori P.L."/>
            <person name="Ren Q."/>
            <person name="Paulsen I."/>
            <person name="Zhang H."/>
            <person name="Bastida-Corcuera F.D."/>
            <person name="Simoes-Barbosa A."/>
            <person name="Brown M.T."/>
            <person name="Hayes R.D."/>
            <person name="Mukherjee M."/>
            <person name="Okumura C.Y."/>
            <person name="Schneider R."/>
            <person name="Smith A.J."/>
            <person name="Vanacova S."/>
            <person name="Villalvazo M."/>
            <person name="Haas B.J."/>
            <person name="Pertea M."/>
            <person name="Feldblyum T.V."/>
            <person name="Utterback T.R."/>
            <person name="Shu C.L."/>
            <person name="Osoegawa K."/>
            <person name="de Jong P.J."/>
            <person name="Hrdy I."/>
            <person name="Horvathova L."/>
            <person name="Zubacova Z."/>
            <person name="Dolezal P."/>
            <person name="Malik S.B."/>
            <person name="Logsdon J.M. Jr."/>
            <person name="Henze K."/>
            <person name="Gupta A."/>
            <person name="Wang C.C."/>
            <person name="Dunne R.L."/>
            <person name="Upcroft J.A."/>
            <person name="Upcroft P."/>
            <person name="White O."/>
            <person name="Salzberg S.L."/>
            <person name="Tang P."/>
            <person name="Chiu C.-H."/>
            <person name="Lee Y.-S."/>
            <person name="Embley T.M."/>
            <person name="Coombs G.H."/>
            <person name="Mottram J.C."/>
            <person name="Tachezy J."/>
            <person name="Fraser-Liggett C.M."/>
            <person name="Johnson P.J."/>
        </authorList>
    </citation>
    <scope>NUCLEOTIDE SEQUENCE [LARGE SCALE GENOMIC DNA]</scope>
    <source>
        <strain evidence="1">G3</strain>
    </source>
</reference>
<sequence length="263" mass="30040">MFYWANLRNVTIPRSCKAIYNGAFICCVYLEEFFSESPEFIVNNKVLYSKDYKFLLGYPCNCNIELLPTVIGISEAKGFSGTSFVNITIKLPLKTILSHAFRCCPNLEYADLSCTKVTAIYNAIFYESKKLKTVILPPLLRRIDIYCFCRTNIIELIIPPGVSYIVPNAFENTKITDIYYCGTSTFGSTFLDRTDINIHVSEYFSKSATKFLGCPIVDRTFTCPDYLCLNLIDQSFMDCPSMNSCIYSHFYPSILLYTVMIVM</sequence>
<dbReference type="SMR" id="A2DXE6"/>
<dbReference type="Pfam" id="PF13306">
    <property type="entry name" value="LRR_5"/>
    <property type="match status" value="2"/>
</dbReference>
<reference evidence="1" key="1">
    <citation type="submission" date="2006-10" db="EMBL/GenBank/DDBJ databases">
        <authorList>
            <person name="Amadeo P."/>
            <person name="Zhao Q."/>
            <person name="Wortman J."/>
            <person name="Fraser-Liggett C."/>
            <person name="Carlton J."/>
        </authorList>
    </citation>
    <scope>NUCLEOTIDE SEQUENCE</scope>
    <source>
        <strain evidence="1">G3</strain>
    </source>
</reference>
<accession>A2DXE6</accession>
<dbReference type="InterPro" id="IPR026906">
    <property type="entry name" value="LRR_5"/>
</dbReference>
<dbReference type="AlphaFoldDB" id="A2DXE6"/>
<name>A2DXE6_TRIV3</name>
<dbReference type="KEGG" id="tva:4772898"/>
<dbReference type="VEuPathDB" id="TrichDB:TVAG_380080"/>
<dbReference type="RefSeq" id="XP_001327121.1">
    <property type="nucleotide sequence ID" value="XM_001327086.1"/>
</dbReference>
<evidence type="ECO:0000313" key="2">
    <source>
        <dbReference type="Proteomes" id="UP000001542"/>
    </source>
</evidence>
<dbReference type="VEuPathDB" id="TrichDB:TVAGG3_0925540"/>
<proteinExistence type="predicted"/>
<dbReference type="InParanoid" id="A2DXE6"/>
<dbReference type="Proteomes" id="UP000001542">
    <property type="component" value="Unassembled WGS sequence"/>
</dbReference>
<dbReference type="Gene3D" id="3.80.10.10">
    <property type="entry name" value="Ribonuclease Inhibitor"/>
    <property type="match status" value="2"/>
</dbReference>
<evidence type="ECO:0000313" key="1">
    <source>
        <dbReference type="EMBL" id="EAY14898.1"/>
    </source>
</evidence>
<keyword evidence="2" id="KW-1185">Reference proteome</keyword>
<dbReference type="InterPro" id="IPR032675">
    <property type="entry name" value="LRR_dom_sf"/>
</dbReference>
<protein>
    <recommendedName>
        <fullName evidence="3">Surface antigen BspA-like</fullName>
    </recommendedName>
</protein>
<organism evidence="1 2">
    <name type="scientific">Trichomonas vaginalis (strain ATCC PRA-98 / G3)</name>
    <dbReference type="NCBI Taxonomy" id="412133"/>
    <lineage>
        <taxon>Eukaryota</taxon>
        <taxon>Metamonada</taxon>
        <taxon>Parabasalia</taxon>
        <taxon>Trichomonadida</taxon>
        <taxon>Trichomonadidae</taxon>
        <taxon>Trichomonas</taxon>
    </lineage>
</organism>
<dbReference type="EMBL" id="DS113263">
    <property type="protein sequence ID" value="EAY14898.1"/>
    <property type="molecule type" value="Genomic_DNA"/>
</dbReference>